<keyword evidence="2" id="KW-1185">Reference proteome</keyword>
<accession>A0ACB8U4A9</accession>
<comment type="caution">
    <text evidence="1">The sequence shown here is derived from an EMBL/GenBank/DDBJ whole genome shotgun (WGS) entry which is preliminary data.</text>
</comment>
<feature type="non-terminal residue" evidence="1">
    <location>
        <position position="120"/>
    </location>
</feature>
<sequence length="120" mass="13400">MLGPHVQRIAGTRPTQPTLQIDPMFVQCVVTSPSSTTFSMSPHSSSLFLASQPALETPDEDETCWNLIPYDVPWGPDYFAYKEGSLPGPEGDCLFLRSPTPVDKRRTVRACEKCRERKAK</sequence>
<evidence type="ECO:0000313" key="2">
    <source>
        <dbReference type="Proteomes" id="UP001055072"/>
    </source>
</evidence>
<name>A0ACB8U4A9_9APHY</name>
<dbReference type="Proteomes" id="UP001055072">
    <property type="component" value="Unassembled WGS sequence"/>
</dbReference>
<organism evidence="1 2">
    <name type="scientific">Irpex rosettiformis</name>
    <dbReference type="NCBI Taxonomy" id="378272"/>
    <lineage>
        <taxon>Eukaryota</taxon>
        <taxon>Fungi</taxon>
        <taxon>Dikarya</taxon>
        <taxon>Basidiomycota</taxon>
        <taxon>Agaricomycotina</taxon>
        <taxon>Agaricomycetes</taxon>
        <taxon>Polyporales</taxon>
        <taxon>Irpicaceae</taxon>
        <taxon>Irpex</taxon>
    </lineage>
</organism>
<gene>
    <name evidence="1" type="ORF">BDY19DRAFT_1057083</name>
</gene>
<dbReference type="EMBL" id="MU274912">
    <property type="protein sequence ID" value="KAI0088929.1"/>
    <property type="molecule type" value="Genomic_DNA"/>
</dbReference>
<evidence type="ECO:0000313" key="1">
    <source>
        <dbReference type="EMBL" id="KAI0088929.1"/>
    </source>
</evidence>
<reference evidence="1" key="1">
    <citation type="journal article" date="2021" name="Environ. Microbiol.">
        <title>Gene family expansions and transcriptome signatures uncover fungal adaptations to wood decay.</title>
        <authorList>
            <person name="Hage H."/>
            <person name="Miyauchi S."/>
            <person name="Viragh M."/>
            <person name="Drula E."/>
            <person name="Min B."/>
            <person name="Chaduli D."/>
            <person name="Navarro D."/>
            <person name="Favel A."/>
            <person name="Norest M."/>
            <person name="Lesage-Meessen L."/>
            <person name="Balint B."/>
            <person name="Merenyi Z."/>
            <person name="de Eugenio L."/>
            <person name="Morin E."/>
            <person name="Martinez A.T."/>
            <person name="Baldrian P."/>
            <person name="Stursova M."/>
            <person name="Martinez M.J."/>
            <person name="Novotny C."/>
            <person name="Magnuson J.K."/>
            <person name="Spatafora J.W."/>
            <person name="Maurice S."/>
            <person name="Pangilinan J."/>
            <person name="Andreopoulos W."/>
            <person name="LaButti K."/>
            <person name="Hundley H."/>
            <person name="Na H."/>
            <person name="Kuo A."/>
            <person name="Barry K."/>
            <person name="Lipzen A."/>
            <person name="Henrissat B."/>
            <person name="Riley R."/>
            <person name="Ahrendt S."/>
            <person name="Nagy L.G."/>
            <person name="Grigoriev I.V."/>
            <person name="Martin F."/>
            <person name="Rosso M.N."/>
        </authorList>
    </citation>
    <scope>NUCLEOTIDE SEQUENCE</scope>
    <source>
        <strain evidence="1">CBS 384.51</strain>
    </source>
</reference>
<protein>
    <submittedName>
        <fullName evidence="1">Uncharacterized protein</fullName>
    </submittedName>
</protein>
<proteinExistence type="predicted"/>